<accession>A0ABR4CJJ4</accession>
<dbReference type="EMBL" id="JAZHXI010000007">
    <property type="protein sequence ID" value="KAL2070134.1"/>
    <property type="molecule type" value="Genomic_DNA"/>
</dbReference>
<sequence>MHKTINGNNIKKEYNHIHVSEQKFWRDKVSVSVLGLQVIDDPWMQIGLSISLASHGGHEFNLLDSEGLGVPGKRFIPSIRVLTPDIPMIPPIASRNCSGRRIASSQTDLRSIQMCYARCRKLHGQGCETHRNLTGEINDDPKNIVQVPPARNMLVIDAQLMRIVPLPGGSRYLALSYVWGTEPFMQLTKSNLETLKRKRSLDDQQLPRTIEDALKLTMILNERYLWVDALCIIQDDTSSKLEQLSQMDRVYLGAALTIISGDGKAANAGLTGFRPGSRQTKQSIETVGGVRFVVMSPPLSEVMKNQTWNTRAWTYQEYILSKRLLVFTEQQVFYLCGAQSFAEDHYRPPPHSTYDADHTTKPTYEDTPNDIDIRRRLNNRAFRYSQNWHAYQVAVADLSSRQLTYESDILKSIVGVPQAMKSAREEKYICGLPSSILEWALLWQPLGPMRRRRLSAAEKSFPSWSWIAWVGRVKYIEHPGPEGMGTLIKDCLVLTYESLPGTKARKLSLKGLFRNRSSEHQSPPAQHSPQPTLLPYQPVVISVNPIFTPTAWVGLEEFPNPQRQPNYSDRIRQHQKTMNSMEPLIKSGILQFTAASAIFNVQADRLADGYKSFPQSTTGSFRITDRNGV</sequence>
<proteinExistence type="predicted"/>
<feature type="domain" description="Heterokaryon incompatibility" evidence="1">
    <location>
        <begin position="172"/>
        <end position="317"/>
    </location>
</feature>
<evidence type="ECO:0000313" key="3">
    <source>
        <dbReference type="Proteomes" id="UP001595075"/>
    </source>
</evidence>
<name>A0ABR4CJJ4_9HELO</name>
<evidence type="ECO:0000259" key="1">
    <source>
        <dbReference type="Pfam" id="PF06985"/>
    </source>
</evidence>
<comment type="caution">
    <text evidence="2">The sequence shown here is derived from an EMBL/GenBank/DDBJ whole genome shotgun (WGS) entry which is preliminary data.</text>
</comment>
<dbReference type="PANTHER" id="PTHR33112">
    <property type="entry name" value="DOMAIN PROTEIN, PUTATIVE-RELATED"/>
    <property type="match status" value="1"/>
</dbReference>
<dbReference type="InterPro" id="IPR010730">
    <property type="entry name" value="HET"/>
</dbReference>
<gene>
    <name evidence="2" type="ORF">VTL71DRAFT_14814</name>
</gene>
<dbReference type="Pfam" id="PF06985">
    <property type="entry name" value="HET"/>
    <property type="match status" value="1"/>
</dbReference>
<reference evidence="2 3" key="1">
    <citation type="journal article" date="2024" name="Commun. Biol.">
        <title>Comparative genomic analysis of thermophilic fungi reveals convergent evolutionary adaptations and gene losses.</title>
        <authorList>
            <person name="Steindorff A.S."/>
            <person name="Aguilar-Pontes M.V."/>
            <person name="Robinson A.J."/>
            <person name="Andreopoulos B."/>
            <person name="LaButti K."/>
            <person name="Kuo A."/>
            <person name="Mondo S."/>
            <person name="Riley R."/>
            <person name="Otillar R."/>
            <person name="Haridas S."/>
            <person name="Lipzen A."/>
            <person name="Grimwood J."/>
            <person name="Schmutz J."/>
            <person name="Clum A."/>
            <person name="Reid I.D."/>
            <person name="Moisan M.C."/>
            <person name="Butler G."/>
            <person name="Nguyen T.T.M."/>
            <person name="Dewar K."/>
            <person name="Conant G."/>
            <person name="Drula E."/>
            <person name="Henrissat B."/>
            <person name="Hansel C."/>
            <person name="Singer S."/>
            <person name="Hutchinson M.I."/>
            <person name="de Vries R.P."/>
            <person name="Natvig D.O."/>
            <person name="Powell A.J."/>
            <person name="Tsang A."/>
            <person name="Grigoriev I.V."/>
        </authorList>
    </citation>
    <scope>NUCLEOTIDE SEQUENCE [LARGE SCALE GENOMIC DNA]</scope>
    <source>
        <strain evidence="2 3">CBS 494.80</strain>
    </source>
</reference>
<keyword evidence="3" id="KW-1185">Reference proteome</keyword>
<dbReference type="PANTHER" id="PTHR33112:SF12">
    <property type="entry name" value="HETEROKARYON INCOMPATIBILITY DOMAIN-CONTAINING PROTEIN"/>
    <property type="match status" value="1"/>
</dbReference>
<evidence type="ECO:0000313" key="2">
    <source>
        <dbReference type="EMBL" id="KAL2070134.1"/>
    </source>
</evidence>
<protein>
    <recommendedName>
        <fullName evidence="1">Heterokaryon incompatibility domain-containing protein</fullName>
    </recommendedName>
</protein>
<dbReference type="Proteomes" id="UP001595075">
    <property type="component" value="Unassembled WGS sequence"/>
</dbReference>
<organism evidence="2 3">
    <name type="scientific">Oculimacula yallundae</name>
    <dbReference type="NCBI Taxonomy" id="86028"/>
    <lineage>
        <taxon>Eukaryota</taxon>
        <taxon>Fungi</taxon>
        <taxon>Dikarya</taxon>
        <taxon>Ascomycota</taxon>
        <taxon>Pezizomycotina</taxon>
        <taxon>Leotiomycetes</taxon>
        <taxon>Helotiales</taxon>
        <taxon>Ploettnerulaceae</taxon>
        <taxon>Oculimacula</taxon>
    </lineage>
</organism>